<dbReference type="Proteomes" id="UP000199081">
    <property type="component" value="Unassembled WGS sequence"/>
</dbReference>
<organism evidence="2 3">
    <name type="scientific">Alkalibacterium pelagium</name>
    <dbReference type="NCBI Taxonomy" id="426702"/>
    <lineage>
        <taxon>Bacteria</taxon>
        <taxon>Bacillati</taxon>
        <taxon>Bacillota</taxon>
        <taxon>Bacilli</taxon>
        <taxon>Lactobacillales</taxon>
        <taxon>Carnobacteriaceae</taxon>
        <taxon>Alkalibacterium</taxon>
    </lineage>
</organism>
<gene>
    <name evidence="2" type="ORF">SAMN04488099_105152</name>
</gene>
<evidence type="ECO:0000313" key="3">
    <source>
        <dbReference type="Proteomes" id="UP000199081"/>
    </source>
</evidence>
<feature type="domain" description="HTH cro/C1-type" evidence="1">
    <location>
        <begin position="7"/>
        <end position="60"/>
    </location>
</feature>
<dbReference type="RefSeq" id="WP_091480254.1">
    <property type="nucleotide sequence ID" value="NZ_BJYC01000005.1"/>
</dbReference>
<accession>A0A1H7JE97</accession>
<evidence type="ECO:0000259" key="1">
    <source>
        <dbReference type="PROSITE" id="PS50943"/>
    </source>
</evidence>
<dbReference type="Pfam" id="PF21259">
    <property type="entry name" value="Rgg_C"/>
    <property type="match status" value="1"/>
</dbReference>
<keyword evidence="3" id="KW-1185">Reference proteome</keyword>
<evidence type="ECO:0000313" key="2">
    <source>
        <dbReference type="EMBL" id="SEK72772.1"/>
    </source>
</evidence>
<proteinExistence type="predicted"/>
<dbReference type="GO" id="GO:0003677">
    <property type="term" value="F:DNA binding"/>
    <property type="evidence" value="ECO:0007669"/>
    <property type="project" value="InterPro"/>
</dbReference>
<dbReference type="InterPro" id="IPR001387">
    <property type="entry name" value="Cro/C1-type_HTH"/>
</dbReference>
<protein>
    <recommendedName>
        <fullName evidence="1">HTH cro/C1-type domain-containing protein</fullName>
    </recommendedName>
</protein>
<dbReference type="Gene3D" id="1.25.40.10">
    <property type="entry name" value="Tetratricopeptide repeat domain"/>
    <property type="match status" value="1"/>
</dbReference>
<dbReference type="InterPro" id="IPR053163">
    <property type="entry name" value="HTH-type_regulator_Rgg"/>
</dbReference>
<dbReference type="CDD" id="cd00093">
    <property type="entry name" value="HTH_XRE"/>
    <property type="match status" value="1"/>
</dbReference>
<dbReference type="SUPFAM" id="SSF47413">
    <property type="entry name" value="lambda repressor-like DNA-binding domains"/>
    <property type="match status" value="1"/>
</dbReference>
<reference evidence="3" key="1">
    <citation type="submission" date="2016-10" db="EMBL/GenBank/DDBJ databases">
        <authorList>
            <person name="Varghese N."/>
            <person name="Submissions S."/>
        </authorList>
    </citation>
    <scope>NUCLEOTIDE SEQUENCE [LARGE SCALE GENOMIC DNA]</scope>
    <source>
        <strain evidence="3">DSM 19183</strain>
    </source>
</reference>
<sequence length="289" mass="34469">MEQGEVLKKLRTERGFSQEKLTEGICARSTLATFENKGSYLSVELCSKFLDRLNIRADMYFNLISEDFDSKRTGFDRLKNLIDKDDNDNIVDQKNYFHSKYTATKDIYWFHLYFLAVEHLESLNNEFSYENFKIDYVKEIDVLKSYLYKVANWGSFEFALFSNSLWYFELDLILTINKKIKKSFSVANQSSQTLYGKHLLNFGFYCLEFGHHQLIDEIKNTLFAMAGYDNIHWKILSTYQLALSQELLTGKKSENDRFEIIIEPYYLFKEEHYAEELKKYRNRMHTKFL</sequence>
<dbReference type="EMBL" id="FNZU01000005">
    <property type="protein sequence ID" value="SEK72772.1"/>
    <property type="molecule type" value="Genomic_DNA"/>
</dbReference>
<dbReference type="InterPro" id="IPR010982">
    <property type="entry name" value="Lambda_DNA-bd_dom_sf"/>
</dbReference>
<name>A0A1H7JE97_9LACT</name>
<dbReference type="InterPro" id="IPR010057">
    <property type="entry name" value="Transcription_activator_Rgg_C"/>
</dbReference>
<dbReference type="STRING" id="426702.SAMN04488099_105152"/>
<dbReference type="InterPro" id="IPR011990">
    <property type="entry name" value="TPR-like_helical_dom_sf"/>
</dbReference>
<dbReference type="OrthoDB" id="2162933at2"/>
<dbReference type="PROSITE" id="PS50943">
    <property type="entry name" value="HTH_CROC1"/>
    <property type="match status" value="1"/>
</dbReference>
<dbReference type="AlphaFoldDB" id="A0A1H7JE97"/>
<dbReference type="PANTHER" id="PTHR37038">
    <property type="entry name" value="TRANSCRIPTIONAL REGULATOR-RELATED"/>
    <property type="match status" value="1"/>
</dbReference>